<dbReference type="Gene3D" id="1.10.1670.10">
    <property type="entry name" value="Helix-hairpin-Helix base-excision DNA repair enzymes (C-terminal)"/>
    <property type="match status" value="1"/>
</dbReference>
<dbReference type="InterPro" id="IPR011257">
    <property type="entry name" value="DNA_glycosylase"/>
</dbReference>
<dbReference type="EMBL" id="CP045725">
    <property type="protein sequence ID" value="QGF22599.1"/>
    <property type="molecule type" value="Genomic_DNA"/>
</dbReference>
<keyword evidence="3" id="KW-1185">Reference proteome</keyword>
<protein>
    <recommendedName>
        <fullName evidence="1">DUF6884 domain-containing protein</fullName>
    </recommendedName>
</protein>
<accession>A0A5Q2F704</accession>
<dbReference type="RefSeq" id="WP_153571128.1">
    <property type="nucleotide sequence ID" value="NZ_CP045725.1"/>
</dbReference>
<proteinExistence type="predicted"/>
<dbReference type="InterPro" id="IPR049251">
    <property type="entry name" value="DUF6884"/>
</dbReference>
<dbReference type="GO" id="GO:0006281">
    <property type="term" value="P:DNA repair"/>
    <property type="evidence" value="ECO:0007669"/>
    <property type="project" value="InterPro"/>
</dbReference>
<evidence type="ECO:0000313" key="3">
    <source>
        <dbReference type="Proteomes" id="UP000386847"/>
    </source>
</evidence>
<dbReference type="KEGG" id="rain:Rai3103_01675"/>
<evidence type="ECO:0000259" key="1">
    <source>
        <dbReference type="Pfam" id="PF21818"/>
    </source>
</evidence>
<dbReference type="Pfam" id="PF21818">
    <property type="entry name" value="DUF6884"/>
    <property type="match status" value="1"/>
</dbReference>
<dbReference type="Gene3D" id="1.10.340.30">
    <property type="entry name" value="Hypothetical protein, domain 2"/>
    <property type="match status" value="1"/>
</dbReference>
<dbReference type="SUPFAM" id="SSF48150">
    <property type="entry name" value="DNA-glycosylase"/>
    <property type="match status" value="1"/>
</dbReference>
<sequence>MSTTGYEHCSTPGASDPDSTLFCEEPFALVSCGKAKRSAPSAAADLYTSDSFRKRRAIAEDAGRAWFILSAQHGLVPPDEVLAPYDLALAETGPDYRSAWGAWVVAKLMHKVGPLNSKSVLVLAPAAYADAIRPHLQQAGARLKEPLVGLRQGEQGAWLAAEVRRHRLAGGGPATTAAPVTVASVDDHVREARDAAVAAALVAYRESNEKLHESRLGYADTAEADELLQTDPFAFLLGVVLDEGIRAERAWGGPLELKKRLGHLDPWRVRDQRDDVRAAVAGPPALHRFVEIMAEAIVDAADRVCSTYGGDASRLWAPGSTAAQVDARLRKFRKIGPKKAAMAVELLVTHFGIELAELQGTNVAYDVHVRRVFLRTGLVDRDDIREVTRAARSLYPARPGYLDLPAWLIGRGWCHATGPDCAQCPWAMSARC</sequence>
<gene>
    <name evidence="2" type="ORF">Rai3103_01675</name>
</gene>
<dbReference type="Proteomes" id="UP000386847">
    <property type="component" value="Chromosome"/>
</dbReference>
<dbReference type="GO" id="GO:0003824">
    <property type="term" value="F:catalytic activity"/>
    <property type="evidence" value="ECO:0007669"/>
    <property type="project" value="InterPro"/>
</dbReference>
<feature type="domain" description="DUF6884" evidence="1">
    <location>
        <begin position="28"/>
        <end position="160"/>
    </location>
</feature>
<name>A0A5Q2F704_9ACTN</name>
<reference evidence="2 3" key="1">
    <citation type="submission" date="2019-10" db="EMBL/GenBank/DDBJ databases">
        <title>Genomic analysis of Raineyella sp. CBA3103.</title>
        <authorList>
            <person name="Roh S.W."/>
        </authorList>
    </citation>
    <scope>NUCLEOTIDE SEQUENCE [LARGE SCALE GENOMIC DNA]</scope>
    <source>
        <strain evidence="2 3">CBA3103</strain>
    </source>
</reference>
<evidence type="ECO:0000313" key="2">
    <source>
        <dbReference type="EMBL" id="QGF22599.1"/>
    </source>
</evidence>
<dbReference type="InterPro" id="IPR023170">
    <property type="entry name" value="HhH_base_excis_C"/>
</dbReference>
<dbReference type="AlphaFoldDB" id="A0A5Q2F704"/>
<organism evidence="2 3">
    <name type="scientific">Raineyella fluvialis</name>
    <dbReference type="NCBI Taxonomy" id="2662261"/>
    <lineage>
        <taxon>Bacteria</taxon>
        <taxon>Bacillati</taxon>
        <taxon>Actinomycetota</taxon>
        <taxon>Actinomycetes</taxon>
        <taxon>Propionibacteriales</taxon>
        <taxon>Propionibacteriaceae</taxon>
        <taxon>Raineyella</taxon>
    </lineage>
</organism>